<protein>
    <recommendedName>
        <fullName evidence="4">Transmembrane protein</fullName>
    </recommendedName>
</protein>
<feature type="transmembrane region" description="Helical" evidence="1">
    <location>
        <begin position="277"/>
        <end position="307"/>
    </location>
</feature>
<feature type="transmembrane region" description="Helical" evidence="1">
    <location>
        <begin position="111"/>
        <end position="136"/>
    </location>
</feature>
<feature type="transmembrane region" description="Helical" evidence="1">
    <location>
        <begin position="157"/>
        <end position="182"/>
    </location>
</feature>
<organism evidence="2 3">
    <name type="scientific">Actinidia chinensis var. chinensis</name>
    <name type="common">Chinese soft-hair kiwi</name>
    <dbReference type="NCBI Taxonomy" id="1590841"/>
    <lineage>
        <taxon>Eukaryota</taxon>
        <taxon>Viridiplantae</taxon>
        <taxon>Streptophyta</taxon>
        <taxon>Embryophyta</taxon>
        <taxon>Tracheophyta</taxon>
        <taxon>Spermatophyta</taxon>
        <taxon>Magnoliopsida</taxon>
        <taxon>eudicotyledons</taxon>
        <taxon>Gunneridae</taxon>
        <taxon>Pentapetalae</taxon>
        <taxon>asterids</taxon>
        <taxon>Ericales</taxon>
        <taxon>Actinidiaceae</taxon>
        <taxon>Actinidia</taxon>
    </lineage>
</organism>
<evidence type="ECO:0000313" key="2">
    <source>
        <dbReference type="EMBL" id="PSS26623.1"/>
    </source>
</evidence>
<dbReference type="InParanoid" id="A0A2R6RDI8"/>
<reference evidence="2 3" key="1">
    <citation type="submission" date="2017-07" db="EMBL/GenBank/DDBJ databases">
        <title>An improved, manually edited Actinidia chinensis var. chinensis (kiwifruit) genome highlights the challenges associated with draft genomes and gene prediction in plants.</title>
        <authorList>
            <person name="Pilkington S."/>
            <person name="Crowhurst R."/>
            <person name="Hilario E."/>
            <person name="Nardozza S."/>
            <person name="Fraser L."/>
            <person name="Peng Y."/>
            <person name="Gunaseelan K."/>
            <person name="Simpson R."/>
            <person name="Tahir J."/>
            <person name="Deroles S."/>
            <person name="Templeton K."/>
            <person name="Luo Z."/>
            <person name="Davy M."/>
            <person name="Cheng C."/>
            <person name="Mcneilage M."/>
            <person name="Scaglione D."/>
            <person name="Liu Y."/>
            <person name="Zhang Q."/>
            <person name="Datson P."/>
            <person name="De Silva N."/>
            <person name="Gardiner S."/>
            <person name="Bassett H."/>
            <person name="Chagne D."/>
            <person name="Mccallum J."/>
            <person name="Dzierzon H."/>
            <person name="Deng C."/>
            <person name="Wang Y.-Y."/>
            <person name="Barron N."/>
            <person name="Manako K."/>
            <person name="Bowen J."/>
            <person name="Foster T."/>
            <person name="Erridge Z."/>
            <person name="Tiffin H."/>
            <person name="Waite C."/>
            <person name="Davies K."/>
            <person name="Grierson E."/>
            <person name="Laing W."/>
            <person name="Kirk R."/>
            <person name="Chen X."/>
            <person name="Wood M."/>
            <person name="Montefiori M."/>
            <person name="Brummell D."/>
            <person name="Schwinn K."/>
            <person name="Catanach A."/>
            <person name="Fullerton C."/>
            <person name="Li D."/>
            <person name="Meiyalaghan S."/>
            <person name="Nieuwenhuizen N."/>
            <person name="Read N."/>
            <person name="Prakash R."/>
            <person name="Hunter D."/>
            <person name="Zhang H."/>
            <person name="Mckenzie M."/>
            <person name="Knabel M."/>
            <person name="Harris A."/>
            <person name="Allan A."/>
            <person name="Chen A."/>
            <person name="Janssen B."/>
            <person name="Plunkett B."/>
            <person name="Dwamena C."/>
            <person name="Voogd C."/>
            <person name="Leif D."/>
            <person name="Lafferty D."/>
            <person name="Souleyre E."/>
            <person name="Varkonyi-Gasic E."/>
            <person name="Gambi F."/>
            <person name="Hanley J."/>
            <person name="Yao J.-L."/>
            <person name="Cheung J."/>
            <person name="David K."/>
            <person name="Warren B."/>
            <person name="Marsh K."/>
            <person name="Snowden K."/>
            <person name="Lin-Wang K."/>
            <person name="Brian L."/>
            <person name="Martinez-Sanchez M."/>
            <person name="Wang M."/>
            <person name="Ileperuma N."/>
            <person name="Macnee N."/>
            <person name="Campin R."/>
            <person name="Mcatee P."/>
            <person name="Drummond R."/>
            <person name="Espley R."/>
            <person name="Ireland H."/>
            <person name="Wu R."/>
            <person name="Atkinson R."/>
            <person name="Karunairetnam S."/>
            <person name="Bulley S."/>
            <person name="Chunkath S."/>
            <person name="Hanley Z."/>
            <person name="Storey R."/>
            <person name="Thrimawithana A."/>
            <person name="Thomson S."/>
            <person name="David C."/>
            <person name="Testolin R."/>
        </authorList>
    </citation>
    <scope>NUCLEOTIDE SEQUENCE [LARGE SCALE GENOMIC DNA]</scope>
    <source>
        <strain evidence="3">cv. Red5</strain>
        <tissue evidence="2">Young leaf</tissue>
    </source>
</reference>
<keyword evidence="3" id="KW-1185">Reference proteome</keyword>
<dbReference type="STRING" id="1590841.A0A2R6RDI8"/>
<dbReference type="AlphaFoldDB" id="A0A2R6RDI8"/>
<sequence length="347" mass="39896">MYLTISILSRGNHNSMDKEQEEIQFLGFLGLFKESSNIISSWRKIFTQITLALILPLSFLFLAHLEISDLLFAKILHDEDALDHTRSENPNYSKISDLLSSEWTAFWIFKIIYFLFFLILSLLSTAAVVYTIACVYTSKEINFKRVISVVPKVWKRLMITFIWNFIVVFIYNVLALLVLILWEALIGPSSIGVPILTILIFFYLMGFVYISVVWHVASVVSVLEDDCCGIQAMVKSKALIKGKMKLAISIFLFLNLWFIGIQMAYERYVVLGGSVWWRIAFGNLCFNLLVILILFGLVIQTVIYFVCKSYHHESIDKSSLADHLEVYLGDYVPLTSKDVQLIEQFEV</sequence>
<reference evidence="3" key="2">
    <citation type="journal article" date="2018" name="BMC Genomics">
        <title>A manually annotated Actinidia chinensis var. chinensis (kiwifruit) genome highlights the challenges associated with draft genomes and gene prediction in plants.</title>
        <authorList>
            <person name="Pilkington S.M."/>
            <person name="Crowhurst R."/>
            <person name="Hilario E."/>
            <person name="Nardozza S."/>
            <person name="Fraser L."/>
            <person name="Peng Y."/>
            <person name="Gunaseelan K."/>
            <person name="Simpson R."/>
            <person name="Tahir J."/>
            <person name="Deroles S.C."/>
            <person name="Templeton K."/>
            <person name="Luo Z."/>
            <person name="Davy M."/>
            <person name="Cheng C."/>
            <person name="McNeilage M."/>
            <person name="Scaglione D."/>
            <person name="Liu Y."/>
            <person name="Zhang Q."/>
            <person name="Datson P."/>
            <person name="De Silva N."/>
            <person name="Gardiner S.E."/>
            <person name="Bassett H."/>
            <person name="Chagne D."/>
            <person name="McCallum J."/>
            <person name="Dzierzon H."/>
            <person name="Deng C."/>
            <person name="Wang Y.Y."/>
            <person name="Barron L."/>
            <person name="Manako K."/>
            <person name="Bowen J."/>
            <person name="Foster T.M."/>
            <person name="Erridge Z.A."/>
            <person name="Tiffin H."/>
            <person name="Waite C.N."/>
            <person name="Davies K.M."/>
            <person name="Grierson E.P."/>
            <person name="Laing W.A."/>
            <person name="Kirk R."/>
            <person name="Chen X."/>
            <person name="Wood M."/>
            <person name="Montefiori M."/>
            <person name="Brummell D.A."/>
            <person name="Schwinn K.E."/>
            <person name="Catanach A."/>
            <person name="Fullerton C."/>
            <person name="Li D."/>
            <person name="Meiyalaghan S."/>
            <person name="Nieuwenhuizen N."/>
            <person name="Read N."/>
            <person name="Prakash R."/>
            <person name="Hunter D."/>
            <person name="Zhang H."/>
            <person name="McKenzie M."/>
            <person name="Knabel M."/>
            <person name="Harris A."/>
            <person name="Allan A.C."/>
            <person name="Gleave A."/>
            <person name="Chen A."/>
            <person name="Janssen B.J."/>
            <person name="Plunkett B."/>
            <person name="Ampomah-Dwamena C."/>
            <person name="Voogd C."/>
            <person name="Leif D."/>
            <person name="Lafferty D."/>
            <person name="Souleyre E.J.F."/>
            <person name="Varkonyi-Gasic E."/>
            <person name="Gambi F."/>
            <person name="Hanley J."/>
            <person name="Yao J.L."/>
            <person name="Cheung J."/>
            <person name="David K.M."/>
            <person name="Warren B."/>
            <person name="Marsh K."/>
            <person name="Snowden K.C."/>
            <person name="Lin-Wang K."/>
            <person name="Brian L."/>
            <person name="Martinez-Sanchez M."/>
            <person name="Wang M."/>
            <person name="Ileperuma N."/>
            <person name="Macnee N."/>
            <person name="Campin R."/>
            <person name="McAtee P."/>
            <person name="Drummond R.S.M."/>
            <person name="Espley R.V."/>
            <person name="Ireland H.S."/>
            <person name="Wu R."/>
            <person name="Atkinson R.G."/>
            <person name="Karunairetnam S."/>
            <person name="Bulley S."/>
            <person name="Chunkath S."/>
            <person name="Hanley Z."/>
            <person name="Storey R."/>
            <person name="Thrimawithana A.H."/>
            <person name="Thomson S."/>
            <person name="David C."/>
            <person name="Testolin R."/>
            <person name="Huang H."/>
            <person name="Hellens R.P."/>
            <person name="Schaffer R.J."/>
        </authorList>
    </citation>
    <scope>NUCLEOTIDE SEQUENCE [LARGE SCALE GENOMIC DNA]</scope>
    <source>
        <strain evidence="3">cv. Red5</strain>
    </source>
</reference>
<keyword evidence="1" id="KW-1133">Transmembrane helix</keyword>
<keyword evidence="1" id="KW-0472">Membrane</keyword>
<feature type="transmembrane region" description="Helical" evidence="1">
    <location>
        <begin position="244"/>
        <end position="265"/>
    </location>
</feature>
<comment type="caution">
    <text evidence="2">The sequence shown here is derived from an EMBL/GenBank/DDBJ whole genome shotgun (WGS) entry which is preliminary data.</text>
</comment>
<keyword evidence="1" id="KW-0812">Transmembrane</keyword>
<dbReference type="Proteomes" id="UP000241394">
    <property type="component" value="Chromosome LG7"/>
</dbReference>
<gene>
    <name evidence="2" type="ORF">CEY00_Acc08038</name>
</gene>
<evidence type="ECO:0000313" key="3">
    <source>
        <dbReference type="Proteomes" id="UP000241394"/>
    </source>
</evidence>
<feature type="transmembrane region" description="Helical" evidence="1">
    <location>
        <begin position="45"/>
        <end position="65"/>
    </location>
</feature>
<accession>A0A2R6RDI8</accession>
<evidence type="ECO:0000256" key="1">
    <source>
        <dbReference type="SAM" id="Phobius"/>
    </source>
</evidence>
<dbReference type="OrthoDB" id="1908649at2759"/>
<dbReference type="OMA" id="WTAFWIF"/>
<dbReference type="PANTHER" id="PTHR33133">
    <property type="entry name" value="OS08G0107100 PROTEIN-RELATED"/>
    <property type="match status" value="1"/>
</dbReference>
<dbReference type="EMBL" id="NKQK01000007">
    <property type="protein sequence ID" value="PSS26623.1"/>
    <property type="molecule type" value="Genomic_DNA"/>
</dbReference>
<proteinExistence type="predicted"/>
<feature type="transmembrane region" description="Helical" evidence="1">
    <location>
        <begin position="194"/>
        <end position="223"/>
    </location>
</feature>
<dbReference type="Gramene" id="PSS26623">
    <property type="protein sequence ID" value="PSS26623"/>
    <property type="gene ID" value="CEY00_Acc08038"/>
</dbReference>
<name>A0A2R6RDI8_ACTCC</name>
<dbReference type="PANTHER" id="PTHR33133:SF5">
    <property type="entry name" value="OS08G0107100 PROTEIN"/>
    <property type="match status" value="1"/>
</dbReference>
<evidence type="ECO:0008006" key="4">
    <source>
        <dbReference type="Google" id="ProtNLM"/>
    </source>
</evidence>